<dbReference type="SMART" id="SM00184">
    <property type="entry name" value="RING"/>
    <property type="match status" value="1"/>
</dbReference>
<dbReference type="SUPFAM" id="SSF57850">
    <property type="entry name" value="RING/U-box"/>
    <property type="match status" value="1"/>
</dbReference>
<evidence type="ECO:0000256" key="4">
    <source>
        <dbReference type="ARBA" id="ARBA00022786"/>
    </source>
</evidence>
<evidence type="ECO:0000259" key="7">
    <source>
        <dbReference type="PROSITE" id="PS50089"/>
    </source>
</evidence>
<evidence type="ECO:0000256" key="2">
    <source>
        <dbReference type="ARBA" id="ARBA00022723"/>
    </source>
</evidence>
<dbReference type="Gene3D" id="3.30.40.10">
    <property type="entry name" value="Zinc/RING finger domain, C3HC4 (zinc finger)"/>
    <property type="match status" value="1"/>
</dbReference>
<dbReference type="Proteomes" id="UP000800093">
    <property type="component" value="Unassembled WGS sequence"/>
</dbReference>
<dbReference type="InterPro" id="IPR001841">
    <property type="entry name" value="Znf_RING"/>
</dbReference>
<gene>
    <name evidence="8" type="ORF">CC78DRAFT_20982</name>
</gene>
<dbReference type="GO" id="GO:0016567">
    <property type="term" value="P:protein ubiquitination"/>
    <property type="evidence" value="ECO:0007669"/>
    <property type="project" value="TreeGrafter"/>
</dbReference>
<protein>
    <recommendedName>
        <fullName evidence="7">RING-type domain-containing protein</fullName>
    </recommendedName>
</protein>
<dbReference type="PANTHER" id="PTHR45969:SF69">
    <property type="entry name" value="FINGER DOMAIN PROTEIN, PUTATIVE (AFU_ORTHOLOGUE AFUA_3G12190)-RELATED"/>
    <property type="match status" value="1"/>
</dbReference>
<dbReference type="GO" id="GO:0051603">
    <property type="term" value="P:proteolysis involved in protein catabolic process"/>
    <property type="evidence" value="ECO:0007669"/>
    <property type="project" value="UniProtKB-ARBA"/>
</dbReference>
<feature type="domain" description="RING-type" evidence="7">
    <location>
        <begin position="39"/>
        <end position="92"/>
    </location>
</feature>
<dbReference type="EMBL" id="ML986587">
    <property type="protein sequence ID" value="KAF2268329.1"/>
    <property type="molecule type" value="Genomic_DNA"/>
</dbReference>
<sequence>MAFQYAPPDSTPPRLPDRRVIIYGLIAAVNADIEDDQICPICQSALQRPFTESGVFTSPQDQAMKLVACGHVFHDSCLQQWANLKYTCPLCRRPLEVECFACFLVRQHTRRLEQMVMESRLLVQIRRIQVEVLRMQLRIRELELAGGISLVQRQQVEFATRLARIRILRFRIEQQRITNELI</sequence>
<reference evidence="9" key="1">
    <citation type="journal article" date="2020" name="Stud. Mycol.">
        <title>101 Dothideomycetes genomes: A test case for predicting lifestyles and emergence of pathogens.</title>
        <authorList>
            <person name="Haridas S."/>
            <person name="Albert R."/>
            <person name="Binder M."/>
            <person name="Bloem J."/>
            <person name="LaButti K."/>
            <person name="Salamov A."/>
            <person name="Andreopoulos B."/>
            <person name="Baker S."/>
            <person name="Barry K."/>
            <person name="Bills G."/>
            <person name="Bluhm B."/>
            <person name="Cannon C."/>
            <person name="Castanera R."/>
            <person name="Culley D."/>
            <person name="Daum C."/>
            <person name="Ezra D."/>
            <person name="Gonzalez J."/>
            <person name="Henrissat B."/>
            <person name="Kuo A."/>
            <person name="Liang C."/>
            <person name="Lipzen A."/>
            <person name="Lutzoni F."/>
            <person name="Magnuson J."/>
            <person name="Mondo S."/>
            <person name="Nolan M."/>
            <person name="Ohm R."/>
            <person name="Pangilinan J."/>
            <person name="Park H.-J."/>
            <person name="Ramirez L."/>
            <person name="Alfaro M."/>
            <person name="Sun H."/>
            <person name="Tritt A."/>
            <person name="Yoshinaga Y."/>
            <person name="Zwiers L.-H."/>
            <person name="Turgeon B."/>
            <person name="Goodwin S."/>
            <person name="Spatafora J."/>
            <person name="Crous P."/>
            <person name="Grigoriev I."/>
        </authorList>
    </citation>
    <scope>NUCLEOTIDE SEQUENCE [LARGE SCALE GENOMIC DNA]</scope>
    <source>
        <strain evidence="9">CBS 304.66</strain>
    </source>
</reference>
<keyword evidence="9" id="KW-1185">Reference proteome</keyword>
<evidence type="ECO:0000313" key="8">
    <source>
        <dbReference type="EMBL" id="KAF2268329.1"/>
    </source>
</evidence>
<evidence type="ECO:0000313" key="9">
    <source>
        <dbReference type="Proteomes" id="UP000800093"/>
    </source>
</evidence>
<evidence type="ECO:0000256" key="6">
    <source>
        <dbReference type="PROSITE-ProRule" id="PRU00175"/>
    </source>
</evidence>
<comment type="caution">
    <text evidence="8">The sequence shown here is derived from an EMBL/GenBank/DDBJ whole genome shotgun (WGS) entry which is preliminary data.</text>
</comment>
<dbReference type="GO" id="GO:0061630">
    <property type="term" value="F:ubiquitin protein ligase activity"/>
    <property type="evidence" value="ECO:0007669"/>
    <property type="project" value="TreeGrafter"/>
</dbReference>
<dbReference type="InterPro" id="IPR024766">
    <property type="entry name" value="Znf_RING_H2"/>
</dbReference>
<dbReference type="Pfam" id="PF12678">
    <property type="entry name" value="zf-rbx1"/>
    <property type="match status" value="1"/>
</dbReference>
<dbReference type="PANTHER" id="PTHR45969">
    <property type="entry name" value="RING ZINC FINGER PROTEIN-RELATED"/>
    <property type="match status" value="1"/>
</dbReference>
<proteinExistence type="predicted"/>
<comment type="pathway">
    <text evidence="1">Protein modification; protein ubiquitination.</text>
</comment>
<evidence type="ECO:0000256" key="5">
    <source>
        <dbReference type="ARBA" id="ARBA00022833"/>
    </source>
</evidence>
<dbReference type="OrthoDB" id="2849579at2759"/>
<evidence type="ECO:0000256" key="3">
    <source>
        <dbReference type="ARBA" id="ARBA00022771"/>
    </source>
</evidence>
<dbReference type="PROSITE" id="PS50089">
    <property type="entry name" value="ZF_RING_2"/>
    <property type="match status" value="1"/>
</dbReference>
<keyword evidence="4" id="KW-0833">Ubl conjugation pathway</keyword>
<keyword evidence="2" id="KW-0479">Metal-binding</keyword>
<dbReference type="InterPro" id="IPR013083">
    <property type="entry name" value="Znf_RING/FYVE/PHD"/>
</dbReference>
<keyword evidence="3 6" id="KW-0863">Zinc-finger</keyword>
<name>A0A9P4KFS0_9PLEO</name>
<dbReference type="AlphaFoldDB" id="A0A9P4KFS0"/>
<organism evidence="8 9">
    <name type="scientific">Lojkania enalia</name>
    <dbReference type="NCBI Taxonomy" id="147567"/>
    <lineage>
        <taxon>Eukaryota</taxon>
        <taxon>Fungi</taxon>
        <taxon>Dikarya</taxon>
        <taxon>Ascomycota</taxon>
        <taxon>Pezizomycotina</taxon>
        <taxon>Dothideomycetes</taxon>
        <taxon>Pleosporomycetidae</taxon>
        <taxon>Pleosporales</taxon>
        <taxon>Pleosporales incertae sedis</taxon>
        <taxon>Lojkania</taxon>
    </lineage>
</organism>
<evidence type="ECO:0000256" key="1">
    <source>
        <dbReference type="ARBA" id="ARBA00004906"/>
    </source>
</evidence>
<dbReference type="GO" id="GO:0008270">
    <property type="term" value="F:zinc ion binding"/>
    <property type="evidence" value="ECO:0007669"/>
    <property type="project" value="UniProtKB-KW"/>
</dbReference>
<accession>A0A9P4KFS0</accession>
<keyword evidence="5" id="KW-0862">Zinc</keyword>